<comment type="similarity">
    <text evidence="2">Belongs to the peptidase S54 family.</text>
</comment>
<proteinExistence type="inferred from homology"/>
<dbReference type="InterPro" id="IPR035952">
    <property type="entry name" value="Rhomboid-like_sf"/>
</dbReference>
<feature type="domain" description="Peptidase S54 rhomboid" evidence="8">
    <location>
        <begin position="151"/>
        <end position="244"/>
    </location>
</feature>
<evidence type="ECO:0000256" key="6">
    <source>
        <dbReference type="ARBA" id="ARBA00023136"/>
    </source>
</evidence>
<dbReference type="EMBL" id="JAVDQA010000002">
    <property type="protein sequence ID" value="MDR6300285.1"/>
    <property type="molecule type" value="Genomic_DNA"/>
</dbReference>
<feature type="transmembrane region" description="Helical" evidence="7">
    <location>
        <begin position="12"/>
        <end position="33"/>
    </location>
</feature>
<dbReference type="PANTHER" id="PTHR43731">
    <property type="entry name" value="RHOMBOID PROTEASE"/>
    <property type="match status" value="1"/>
</dbReference>
<dbReference type="GO" id="GO:0008233">
    <property type="term" value="F:peptidase activity"/>
    <property type="evidence" value="ECO:0007669"/>
    <property type="project" value="UniProtKB-KW"/>
</dbReference>
<evidence type="ECO:0000256" key="1">
    <source>
        <dbReference type="ARBA" id="ARBA00004141"/>
    </source>
</evidence>
<name>A0ABU1K3U2_9FLAO</name>
<organism evidence="9 10">
    <name type="scientific">Mesonia maritima</name>
    <dbReference type="NCBI Taxonomy" id="1793873"/>
    <lineage>
        <taxon>Bacteria</taxon>
        <taxon>Pseudomonadati</taxon>
        <taxon>Bacteroidota</taxon>
        <taxon>Flavobacteriia</taxon>
        <taxon>Flavobacteriales</taxon>
        <taxon>Flavobacteriaceae</taxon>
        <taxon>Mesonia</taxon>
    </lineage>
</organism>
<dbReference type="Gene3D" id="1.20.1540.10">
    <property type="entry name" value="Rhomboid-like"/>
    <property type="match status" value="1"/>
</dbReference>
<evidence type="ECO:0000256" key="2">
    <source>
        <dbReference type="ARBA" id="ARBA00009045"/>
    </source>
</evidence>
<reference evidence="9 10" key="1">
    <citation type="submission" date="2023-07" db="EMBL/GenBank/DDBJ databases">
        <title>Genomic Encyclopedia of Type Strains, Phase IV (KMG-IV): sequencing the most valuable type-strain genomes for metagenomic binning, comparative biology and taxonomic classification.</title>
        <authorList>
            <person name="Goeker M."/>
        </authorList>
    </citation>
    <scope>NUCLEOTIDE SEQUENCE [LARGE SCALE GENOMIC DNA]</scope>
    <source>
        <strain evidence="9 10">DSM 102814</strain>
    </source>
</reference>
<feature type="transmembrane region" description="Helical" evidence="7">
    <location>
        <begin position="227"/>
        <end position="244"/>
    </location>
</feature>
<sequence length="255" mass="28656">MARITETVKILLVANILFFLGTQFVGDYAYQLFAMWFPENENFRIWQIFTHMFMHGGFTHILFNMFALFMFGSMLEQTLGKNKFIFLYFSAGFGAVLLHTLVNYFNFQSGYNALADAGMSSTQIQNLLDKAFRSLMSSGNYNVNIPDTVDGSTVKSMIGAYSSSAVGASGAIYGILVAFGMLFPNVKLFLMFVPIPIKAKYFIPGLILLDLFSGITGYSLMGAGIAHFAHIGGALFGFITMWYWKRNQFNNNRWN</sequence>
<dbReference type="InterPro" id="IPR022764">
    <property type="entry name" value="Peptidase_S54_rhomboid_dom"/>
</dbReference>
<dbReference type="Proteomes" id="UP001257659">
    <property type="component" value="Unassembled WGS sequence"/>
</dbReference>
<comment type="subcellular location">
    <subcellularLocation>
        <location evidence="1">Membrane</location>
        <topology evidence="1">Multi-pass membrane protein</topology>
    </subcellularLocation>
</comment>
<dbReference type="SUPFAM" id="SSF144091">
    <property type="entry name" value="Rhomboid-like"/>
    <property type="match status" value="1"/>
</dbReference>
<evidence type="ECO:0000313" key="10">
    <source>
        <dbReference type="Proteomes" id="UP001257659"/>
    </source>
</evidence>
<evidence type="ECO:0000256" key="3">
    <source>
        <dbReference type="ARBA" id="ARBA00022692"/>
    </source>
</evidence>
<feature type="domain" description="Peptidase S54 rhomboid" evidence="8">
    <location>
        <begin position="44"/>
        <end position="106"/>
    </location>
</feature>
<feature type="transmembrane region" description="Helical" evidence="7">
    <location>
        <begin position="84"/>
        <end position="105"/>
    </location>
</feature>
<keyword evidence="3 7" id="KW-0812">Transmembrane</keyword>
<protein>
    <submittedName>
        <fullName evidence="9">Membrane associated rhomboid family serine protease</fullName>
    </submittedName>
</protein>
<dbReference type="Pfam" id="PF01694">
    <property type="entry name" value="Rhomboid"/>
    <property type="match status" value="2"/>
</dbReference>
<evidence type="ECO:0000313" key="9">
    <source>
        <dbReference type="EMBL" id="MDR6300285.1"/>
    </source>
</evidence>
<keyword evidence="10" id="KW-1185">Reference proteome</keyword>
<gene>
    <name evidence="9" type="ORF">GGR31_000916</name>
</gene>
<evidence type="ECO:0000256" key="5">
    <source>
        <dbReference type="ARBA" id="ARBA00022989"/>
    </source>
</evidence>
<dbReference type="InterPro" id="IPR050925">
    <property type="entry name" value="Rhomboid_protease_S54"/>
</dbReference>
<accession>A0ABU1K3U2</accession>
<keyword evidence="6 7" id="KW-0472">Membrane</keyword>
<keyword evidence="4" id="KW-0378">Hydrolase</keyword>
<keyword evidence="5 7" id="KW-1133">Transmembrane helix</keyword>
<dbReference type="GO" id="GO:0006508">
    <property type="term" value="P:proteolysis"/>
    <property type="evidence" value="ECO:0007669"/>
    <property type="project" value="UniProtKB-KW"/>
</dbReference>
<evidence type="ECO:0000259" key="8">
    <source>
        <dbReference type="Pfam" id="PF01694"/>
    </source>
</evidence>
<evidence type="ECO:0000256" key="7">
    <source>
        <dbReference type="SAM" id="Phobius"/>
    </source>
</evidence>
<comment type="caution">
    <text evidence="9">The sequence shown here is derived from an EMBL/GenBank/DDBJ whole genome shotgun (WGS) entry which is preliminary data.</text>
</comment>
<keyword evidence="9" id="KW-0645">Protease</keyword>
<evidence type="ECO:0000256" key="4">
    <source>
        <dbReference type="ARBA" id="ARBA00022801"/>
    </source>
</evidence>
<feature type="transmembrane region" description="Helical" evidence="7">
    <location>
        <begin position="53"/>
        <end position="72"/>
    </location>
</feature>
<dbReference type="PANTHER" id="PTHR43731:SF14">
    <property type="entry name" value="PRESENILIN-ASSOCIATED RHOMBOID-LIKE PROTEIN, MITOCHONDRIAL"/>
    <property type="match status" value="1"/>
</dbReference>
<dbReference type="RefSeq" id="WP_309727197.1">
    <property type="nucleotide sequence ID" value="NZ_JAVDQA010000002.1"/>
</dbReference>